<dbReference type="PANTHER" id="PTHR21646:SF14">
    <property type="entry name" value="FI05488P"/>
    <property type="match status" value="1"/>
</dbReference>
<dbReference type="PROSITE" id="PS50235">
    <property type="entry name" value="USP_3"/>
    <property type="match status" value="1"/>
</dbReference>
<dbReference type="EC" id="3.4.19.12" evidence="2"/>
<comment type="catalytic activity">
    <reaction evidence="1 2">
        <text>Thiol-dependent hydrolysis of ester, thioester, amide, peptide and isopeptide bonds formed by the C-terminal Gly of ubiquitin (a 76-residue protein attached to proteins as an intracellular targeting signal).</text>
        <dbReference type="EC" id="3.4.19.12"/>
    </reaction>
</comment>
<dbReference type="InterPro" id="IPR050185">
    <property type="entry name" value="Ub_carboxyl-term_hydrolase"/>
</dbReference>
<feature type="region of interest" description="Disordered" evidence="3">
    <location>
        <begin position="839"/>
        <end position="869"/>
    </location>
</feature>
<dbReference type="InterPro" id="IPR001394">
    <property type="entry name" value="Peptidase_C19_UCH"/>
</dbReference>
<feature type="compositionally biased region" description="Low complexity" evidence="3">
    <location>
        <begin position="111"/>
        <end position="127"/>
    </location>
</feature>
<dbReference type="GO" id="GO:0016579">
    <property type="term" value="P:protein deubiquitination"/>
    <property type="evidence" value="ECO:0007669"/>
    <property type="project" value="InterPro"/>
</dbReference>
<keyword evidence="2" id="KW-0788">Thiol protease</keyword>
<accession>R7UEM7</accession>
<sequence length="893" mass="100327">MEGRVPGGRKKSFSGDEFSADEADGGEAATGRDSPPLLSTPADTPVKDSSLSEHGNASGESRRKRRIRAPSFRKIGNLMQRMVQQVSQTPVSHSSLKISDWKASTREADLTSDSSSSSPLSASNKPSVVFDKNRTPGVVGIRNHGNTCFLNAVVQCLNNTDLLVRYFVLDQYKLDIKRNNKQNAKKYGTKGELTEHLAVLLKSLWSLKYTHDISSEFKSIVGKYGSQYRGYAQHDAQEFLMWLLDKVHEDLNIASKKKYRANKSSHGRSDEAVAQESLANHARCNNSAIYGFFQGLCRSSLMCPKCRRQSLTFDPILSLSLPIPQKTKRPVYVTVVYHNASPKQVHIGLLLNESDTVKDLRHTLATDTKIPEAQLILTEIYFDGFHRTFHDSQPLSDLHESDQIYAIEAPPPLILSQQLKEENEHLTITVLNKQADHGRRAGCSAHETNASNILADATTRIAIVRCMHKMGVLFRVHVVDGLSGARYLPNDVDLPLYMPTVDRALSLCVPGGGPQHLKLMIEWEKHTKQCMIGNGDEQTEEHESVSQVKLANQQPLLGTLDECLQLYMQEERLGSDNAWLCPNCHRRQQGTIKSLRLWSLPEILVIHLKRFKQDTVKRTKLNTLITFPVNGLDMSHHLYRNFHSNRSHTWSPWRSQKKHENDRDCCHYDLFAVCNHYGNMQGGHYTGEISSLGLSIIAHRCLVAFCKNPLNKQWFCFDDTKVTAISEGDVVTRAAYILFYQRKGSSPSDLPQWIQKGCQVNCHTTRAPPVSKSHEDLLDSSDAVAASNTPPHPASPSPPPPSRPLQTGVIRQRSKEVILDDDSDDLCHSALSTPVHRVISPREPRPAQRHSLTRSLTSPEVAQVSTVTRRQSKERLQDWDFKRCQVFLQESSV</sequence>
<proteinExistence type="inferred from homology"/>
<keyword evidence="7" id="KW-1185">Reference proteome</keyword>
<feature type="region of interest" description="Disordered" evidence="3">
    <location>
        <begin position="783"/>
        <end position="808"/>
    </location>
</feature>
<reference evidence="6" key="3">
    <citation type="submission" date="2015-06" db="UniProtKB">
        <authorList>
            <consortium name="EnsemblMetazoa"/>
        </authorList>
    </citation>
    <scope>IDENTIFICATION</scope>
</reference>
<evidence type="ECO:0000256" key="1">
    <source>
        <dbReference type="ARBA" id="ARBA00000707"/>
    </source>
</evidence>
<dbReference type="STRING" id="283909.R7UEM7"/>
<evidence type="ECO:0000259" key="4">
    <source>
        <dbReference type="PROSITE" id="PS50235"/>
    </source>
</evidence>
<dbReference type="GO" id="GO:0006508">
    <property type="term" value="P:proteolysis"/>
    <property type="evidence" value="ECO:0007669"/>
    <property type="project" value="UniProtKB-KW"/>
</dbReference>
<dbReference type="PANTHER" id="PTHR21646">
    <property type="entry name" value="UBIQUITIN CARBOXYL-TERMINAL HYDROLASE"/>
    <property type="match status" value="1"/>
</dbReference>
<feature type="compositionally biased region" description="Polar residues" evidence="3">
    <location>
        <begin position="47"/>
        <end position="59"/>
    </location>
</feature>
<name>R7UEM7_CAPTE</name>
<comment type="similarity">
    <text evidence="2">Belongs to the peptidase C19 family.</text>
</comment>
<keyword evidence="2" id="KW-0833">Ubl conjugation pathway</keyword>
<dbReference type="Gene3D" id="3.90.70.10">
    <property type="entry name" value="Cysteine proteinases"/>
    <property type="match status" value="2"/>
</dbReference>
<dbReference type="SUPFAM" id="SSF54001">
    <property type="entry name" value="Cysteine proteinases"/>
    <property type="match status" value="1"/>
</dbReference>
<evidence type="ECO:0000256" key="3">
    <source>
        <dbReference type="SAM" id="MobiDB-lite"/>
    </source>
</evidence>
<dbReference type="EMBL" id="KB304239">
    <property type="protein sequence ID" value="ELU02243.1"/>
    <property type="molecule type" value="Genomic_DNA"/>
</dbReference>
<dbReference type="FunCoup" id="R7UEM7">
    <property type="interactions" value="102"/>
</dbReference>
<feature type="compositionally biased region" description="Polar residues" evidence="3">
    <location>
        <begin position="853"/>
        <end position="869"/>
    </location>
</feature>
<feature type="region of interest" description="Disordered" evidence="3">
    <location>
        <begin position="1"/>
        <end position="73"/>
    </location>
</feature>
<dbReference type="InterPro" id="IPR038765">
    <property type="entry name" value="Papain-like_cys_pep_sf"/>
</dbReference>
<keyword evidence="2" id="KW-0645">Protease</keyword>
<dbReference type="Proteomes" id="UP000014760">
    <property type="component" value="Unassembled WGS sequence"/>
</dbReference>
<dbReference type="OrthoDB" id="265776at2759"/>
<protein>
    <recommendedName>
        <fullName evidence="2">Ubiquitin carboxyl-terminal hydrolase</fullName>
        <ecNumber evidence="2">3.4.19.12</ecNumber>
    </recommendedName>
</protein>
<keyword evidence="2" id="KW-0378">Hydrolase</keyword>
<feature type="compositionally biased region" description="Pro residues" evidence="3">
    <location>
        <begin position="790"/>
        <end position="803"/>
    </location>
</feature>
<dbReference type="GO" id="GO:0004843">
    <property type="term" value="F:cysteine-type deubiquitinase activity"/>
    <property type="evidence" value="ECO:0007669"/>
    <property type="project" value="UniProtKB-UniRule"/>
</dbReference>
<dbReference type="CDD" id="cd02674">
    <property type="entry name" value="Peptidase_C19R"/>
    <property type="match status" value="1"/>
</dbReference>
<dbReference type="OMA" id="CHRQSNT"/>
<evidence type="ECO:0000313" key="6">
    <source>
        <dbReference type="EnsemblMetazoa" id="CapteP227854"/>
    </source>
</evidence>
<evidence type="ECO:0000313" key="5">
    <source>
        <dbReference type="EMBL" id="ELU02243.1"/>
    </source>
</evidence>
<dbReference type="InterPro" id="IPR028889">
    <property type="entry name" value="USP"/>
</dbReference>
<evidence type="ECO:0000313" key="7">
    <source>
        <dbReference type="Proteomes" id="UP000014760"/>
    </source>
</evidence>
<dbReference type="HOGENOM" id="CLU_001060_6_2_1"/>
<gene>
    <name evidence="5" type="ORF">CAPTEDRAFT_227854</name>
</gene>
<reference evidence="7" key="1">
    <citation type="submission" date="2012-12" db="EMBL/GenBank/DDBJ databases">
        <authorList>
            <person name="Hellsten U."/>
            <person name="Grimwood J."/>
            <person name="Chapman J.A."/>
            <person name="Shapiro H."/>
            <person name="Aerts A."/>
            <person name="Otillar R.P."/>
            <person name="Terry A.Y."/>
            <person name="Boore J.L."/>
            <person name="Simakov O."/>
            <person name="Marletaz F."/>
            <person name="Cho S.-J."/>
            <person name="Edsinger-Gonzales E."/>
            <person name="Havlak P."/>
            <person name="Kuo D.-H."/>
            <person name="Larsson T."/>
            <person name="Lv J."/>
            <person name="Arendt D."/>
            <person name="Savage R."/>
            <person name="Osoegawa K."/>
            <person name="de Jong P."/>
            <person name="Lindberg D.R."/>
            <person name="Seaver E.C."/>
            <person name="Weisblat D.A."/>
            <person name="Putnam N.H."/>
            <person name="Grigoriev I.V."/>
            <person name="Rokhsar D.S."/>
        </authorList>
    </citation>
    <scope>NUCLEOTIDE SEQUENCE</scope>
    <source>
        <strain evidence="7">I ESC-2004</strain>
    </source>
</reference>
<dbReference type="PROSITE" id="PS00972">
    <property type="entry name" value="USP_1"/>
    <property type="match status" value="1"/>
</dbReference>
<dbReference type="Pfam" id="PF00443">
    <property type="entry name" value="UCH"/>
    <property type="match status" value="1"/>
</dbReference>
<reference evidence="5 7" key="2">
    <citation type="journal article" date="2013" name="Nature">
        <title>Insights into bilaterian evolution from three spiralian genomes.</title>
        <authorList>
            <person name="Simakov O."/>
            <person name="Marletaz F."/>
            <person name="Cho S.J."/>
            <person name="Edsinger-Gonzales E."/>
            <person name="Havlak P."/>
            <person name="Hellsten U."/>
            <person name="Kuo D.H."/>
            <person name="Larsson T."/>
            <person name="Lv J."/>
            <person name="Arendt D."/>
            <person name="Savage R."/>
            <person name="Osoegawa K."/>
            <person name="de Jong P."/>
            <person name="Grimwood J."/>
            <person name="Chapman J.A."/>
            <person name="Shapiro H."/>
            <person name="Aerts A."/>
            <person name="Otillar R.P."/>
            <person name="Terry A.Y."/>
            <person name="Boore J.L."/>
            <person name="Grigoriev I.V."/>
            <person name="Lindberg D.R."/>
            <person name="Seaver E.C."/>
            <person name="Weisblat D.A."/>
            <person name="Putnam N.H."/>
            <person name="Rokhsar D.S."/>
        </authorList>
    </citation>
    <scope>NUCLEOTIDE SEQUENCE</scope>
    <source>
        <strain evidence="5 7">I ESC-2004</strain>
    </source>
</reference>
<dbReference type="EnsemblMetazoa" id="CapteT227854">
    <property type="protein sequence ID" value="CapteP227854"/>
    <property type="gene ID" value="CapteG227854"/>
</dbReference>
<dbReference type="EMBL" id="AMQN01001639">
    <property type="status" value="NOT_ANNOTATED_CDS"/>
    <property type="molecule type" value="Genomic_DNA"/>
</dbReference>
<dbReference type="PROSITE" id="PS00973">
    <property type="entry name" value="USP_2"/>
    <property type="match status" value="1"/>
</dbReference>
<dbReference type="AlphaFoldDB" id="R7UEM7"/>
<feature type="domain" description="USP" evidence="4">
    <location>
        <begin position="139"/>
        <end position="743"/>
    </location>
</feature>
<feature type="region of interest" description="Disordered" evidence="3">
    <location>
        <begin position="109"/>
        <end position="128"/>
    </location>
</feature>
<evidence type="ECO:0000256" key="2">
    <source>
        <dbReference type="RuleBase" id="RU366025"/>
    </source>
</evidence>
<dbReference type="InterPro" id="IPR018200">
    <property type="entry name" value="USP_CS"/>
</dbReference>
<organism evidence="5">
    <name type="scientific">Capitella teleta</name>
    <name type="common">Polychaete worm</name>
    <dbReference type="NCBI Taxonomy" id="283909"/>
    <lineage>
        <taxon>Eukaryota</taxon>
        <taxon>Metazoa</taxon>
        <taxon>Spiralia</taxon>
        <taxon>Lophotrochozoa</taxon>
        <taxon>Annelida</taxon>
        <taxon>Polychaeta</taxon>
        <taxon>Sedentaria</taxon>
        <taxon>Scolecida</taxon>
        <taxon>Capitellidae</taxon>
        <taxon>Capitella</taxon>
    </lineage>
</organism>